<gene>
    <name evidence="1" type="ORF">Agabi119p4_1084</name>
</gene>
<evidence type="ECO:0000313" key="1">
    <source>
        <dbReference type="EMBL" id="KAF7784919.1"/>
    </source>
</evidence>
<dbReference type="Proteomes" id="UP000629468">
    <property type="component" value="Unassembled WGS sequence"/>
</dbReference>
<reference evidence="1 2" key="1">
    <citation type="journal article" name="Sci. Rep.">
        <title>Telomere-to-telomere assembled and centromere annotated genomes of the two main subspecies of the button mushroom Agaricus bisporus reveal especially polymorphic chromosome ends.</title>
        <authorList>
            <person name="Sonnenberg A.S.M."/>
            <person name="Sedaghat-Telgerd N."/>
            <person name="Lavrijssen B."/>
            <person name="Ohm R.A."/>
            <person name="Hendrickx P.M."/>
            <person name="Scholtmeijer K."/>
            <person name="Baars J.J.P."/>
            <person name="van Peer A."/>
        </authorList>
    </citation>
    <scope>NUCLEOTIDE SEQUENCE [LARGE SCALE GENOMIC DNA]</scope>
    <source>
        <strain evidence="1 2">H119_p4</strain>
    </source>
</reference>
<evidence type="ECO:0000313" key="2">
    <source>
        <dbReference type="Proteomes" id="UP000629468"/>
    </source>
</evidence>
<proteinExistence type="predicted"/>
<name>A0A8H7FBX5_AGABI</name>
<protein>
    <submittedName>
        <fullName evidence="1">Uncharacterized protein</fullName>
    </submittedName>
</protein>
<dbReference type="AlphaFoldDB" id="A0A8H7FBX5"/>
<comment type="caution">
    <text evidence="1">The sequence shown here is derived from an EMBL/GenBank/DDBJ whole genome shotgun (WGS) entry which is preliminary data.</text>
</comment>
<accession>A0A8H7FBX5</accession>
<sequence>MIMLQWRNVPHLGRIIIGASVVESRPNRHWPIIDHIKTTWVFLLSFRVTICKFCLAPLLAKPSASVGTGSI</sequence>
<organism evidence="1 2">
    <name type="scientific">Agaricus bisporus var. burnettii</name>
    <dbReference type="NCBI Taxonomy" id="192524"/>
    <lineage>
        <taxon>Eukaryota</taxon>
        <taxon>Fungi</taxon>
        <taxon>Dikarya</taxon>
        <taxon>Basidiomycota</taxon>
        <taxon>Agaricomycotina</taxon>
        <taxon>Agaricomycetes</taxon>
        <taxon>Agaricomycetidae</taxon>
        <taxon>Agaricales</taxon>
        <taxon>Agaricineae</taxon>
        <taxon>Agaricaceae</taxon>
        <taxon>Agaricus</taxon>
    </lineage>
</organism>
<dbReference type="EMBL" id="JABXXO010000001">
    <property type="protein sequence ID" value="KAF7784919.1"/>
    <property type="molecule type" value="Genomic_DNA"/>
</dbReference>